<dbReference type="Proteomes" id="UP000010552">
    <property type="component" value="Unassembled WGS sequence"/>
</dbReference>
<keyword evidence="9 14" id="KW-0675">Receptor</keyword>
<evidence type="ECO:0000256" key="6">
    <source>
        <dbReference type="ARBA" id="ARBA00022989"/>
    </source>
</evidence>
<dbReference type="InterPro" id="IPR003599">
    <property type="entry name" value="Ig_sub"/>
</dbReference>
<sequence length="1113" mass="119852">MNGTKQAPPLKRSRTLTLCSPPALCLCVCLFVCFAASVSGQFETAPNAVISLQPPWPITFQGQEVTLTCHVSPFESPGETTWFHLYHDKETSRQTPDSTWVVWESGQYRCQAGGSRPSSPVHLDFSTATLILQAPLSVFEGDTVTLRCQGKEGLELHTKTLYRNGKVLAELGGDSDFRIHGAGQKDNGVYHCTARREAFGSVTSNTMEIQVQELFPLPVLTASPAQPVEGGPVTLTCETQLSPQRPDARLCFRFFREEQPLGSGWSWSPELRILTVWREDSGSYWCQAETVTQNVTKRSRESHILVQRVAANVQIHTRPAPELVFEGRELVLTCSATGIPEPVLISWHRKSRSRAVEIQPTRKAELRIARVRGSDAGEYHCVARSGRLSFPSPPVSISVKVPVSRPVLTLRPRGARALEGDLMTLRCEAWKGSVPILYRFFHEGALIREMEATSSGGKSFSVSLTAEHSGRYHCTADNGLGAQPSKAELLSVTVPVSRPVLTLSPPGARALEGDVMTLHCEAQRGSAQVQYRFYREDVPLTSHWARSGAGASFHLTLLEEHSANYSCTADNGFGPQRSEAVPPGARALEGDVMTLHCEAQRGSAQVQYRFYREDVPLTSHWARSGAGASFHLTLLEEHSANYSCTADNGFGPQRSEAVSLWVIVPVSCPILTLGAPGARAEPGDVLQLHCEAPRGSPPILYQFYRGDVALGSSPAPSGGGASLNLSVTEEHSGNYFCEADNGLGAQRSEAVTLSVTVPVSRPVLTVGTPGAHTVPGDVLQLRCEAPRGSPPILYRFYRGDVALGSSPAPSGGGASLNLSVTEEHSGNYSCEADNSLGAQRSEAVTLSVTVPVSRPVLTVGAPGARAEPGDVLQLRCEAPRGSPPILYRFYRGDVALGSSPAPSGGGASLNLSVTEEHSGNYSCEADNGLGAQRSEAVTLSVTGERPASDPPSHVVGTLGNAVSLSHSGPSGADPQEPTYHNVPAWVEMQPVYSNVNANDADVVYTEVRHVPEKHRRTGKARPRGCDSRWRAWPRLPPSRHRATRCGAALSIMAWAHVLRWGHKVLLPHSPRVASASHRVEAATVGSRLAPQGVRVPLCREAGQPFPARLLPVC</sequence>
<evidence type="ECO:0000313" key="15">
    <source>
        <dbReference type="Proteomes" id="UP000010552"/>
    </source>
</evidence>
<comment type="subcellular location">
    <subcellularLocation>
        <location evidence="1">Cell membrane</location>
        <topology evidence="1">Single-pass type I membrane protein</topology>
    </subcellularLocation>
</comment>
<dbReference type="CDD" id="cd00096">
    <property type="entry name" value="Ig"/>
    <property type="match status" value="2"/>
</dbReference>
<dbReference type="Pfam" id="PF13927">
    <property type="entry name" value="Ig_3"/>
    <property type="match status" value="1"/>
</dbReference>
<evidence type="ECO:0000256" key="4">
    <source>
        <dbReference type="ARBA" id="ARBA00022729"/>
    </source>
</evidence>
<feature type="domain" description="Ig-like" evidence="13">
    <location>
        <begin position="499"/>
        <end position="572"/>
    </location>
</feature>
<evidence type="ECO:0000256" key="3">
    <source>
        <dbReference type="ARBA" id="ARBA00022692"/>
    </source>
</evidence>
<feature type="chain" id="PRO_5003968487" evidence="12">
    <location>
        <begin position="41"/>
        <end position="1113"/>
    </location>
</feature>
<dbReference type="Pfam" id="PF13895">
    <property type="entry name" value="Ig_2"/>
    <property type="match status" value="9"/>
</dbReference>
<dbReference type="eggNOG" id="ENOG502S65W">
    <property type="taxonomic scope" value="Eukaryota"/>
</dbReference>
<evidence type="ECO:0000256" key="7">
    <source>
        <dbReference type="ARBA" id="ARBA00023136"/>
    </source>
</evidence>
<keyword evidence="7" id="KW-0472">Membrane</keyword>
<evidence type="ECO:0000313" key="14">
    <source>
        <dbReference type="EMBL" id="ELK02710.1"/>
    </source>
</evidence>
<keyword evidence="8" id="KW-1015">Disulfide bond</keyword>
<feature type="domain" description="Ig-like" evidence="13">
    <location>
        <begin position="311"/>
        <end position="398"/>
    </location>
</feature>
<dbReference type="InterPro" id="IPR050488">
    <property type="entry name" value="Ig_Fc_receptor"/>
</dbReference>
<evidence type="ECO:0000256" key="12">
    <source>
        <dbReference type="SAM" id="SignalP"/>
    </source>
</evidence>
<gene>
    <name evidence="14" type="ORF">PAL_GLEAN10005290</name>
</gene>
<keyword evidence="6" id="KW-1133">Transmembrane helix</keyword>
<keyword evidence="5" id="KW-0677">Repeat</keyword>
<dbReference type="GO" id="GO:0004888">
    <property type="term" value="F:transmembrane signaling receptor activity"/>
    <property type="evidence" value="ECO:0007669"/>
    <property type="project" value="TreeGrafter"/>
</dbReference>
<feature type="domain" description="Ig-like" evidence="13">
    <location>
        <begin position="762"/>
        <end position="847"/>
    </location>
</feature>
<dbReference type="InterPro" id="IPR003598">
    <property type="entry name" value="Ig_sub2"/>
</dbReference>
<dbReference type="PROSITE" id="PS50835">
    <property type="entry name" value="IG_LIKE"/>
    <property type="match status" value="10"/>
</dbReference>
<evidence type="ECO:0000256" key="1">
    <source>
        <dbReference type="ARBA" id="ARBA00004251"/>
    </source>
</evidence>
<dbReference type="GO" id="GO:0009897">
    <property type="term" value="C:external side of plasma membrane"/>
    <property type="evidence" value="ECO:0007669"/>
    <property type="project" value="TreeGrafter"/>
</dbReference>
<dbReference type="SMART" id="SM00409">
    <property type="entry name" value="IG"/>
    <property type="match status" value="10"/>
</dbReference>
<evidence type="ECO:0000256" key="9">
    <source>
        <dbReference type="ARBA" id="ARBA00023170"/>
    </source>
</evidence>
<dbReference type="SMART" id="SM00408">
    <property type="entry name" value="IGc2"/>
    <property type="match status" value="10"/>
</dbReference>
<name>L5JTP2_PTEAL</name>
<feature type="domain" description="Ig-like" evidence="13">
    <location>
        <begin position="575"/>
        <end position="659"/>
    </location>
</feature>
<dbReference type="SUPFAM" id="SSF48726">
    <property type="entry name" value="Immunoglobulin"/>
    <property type="match status" value="10"/>
</dbReference>
<evidence type="ECO:0000259" key="13">
    <source>
        <dbReference type="PROSITE" id="PS50835"/>
    </source>
</evidence>
<accession>L5JTP2</accession>
<keyword evidence="4 12" id="KW-0732">Signal</keyword>
<protein>
    <submittedName>
        <fullName evidence="14">Fc receptor-like protein 5</fullName>
    </submittedName>
</protein>
<dbReference type="FunCoup" id="L5JTP2">
    <property type="interactions" value="110"/>
</dbReference>
<dbReference type="FunFam" id="2.60.40.10:FF:000357">
    <property type="entry name" value="Fc receptor like 1"/>
    <property type="match status" value="6"/>
</dbReference>
<dbReference type="Gene3D" id="2.60.40.10">
    <property type="entry name" value="Immunoglobulins"/>
    <property type="match status" value="10"/>
</dbReference>
<dbReference type="GO" id="GO:0007166">
    <property type="term" value="P:cell surface receptor signaling pathway"/>
    <property type="evidence" value="ECO:0007669"/>
    <property type="project" value="TreeGrafter"/>
</dbReference>
<keyword evidence="3" id="KW-0812">Transmembrane</keyword>
<evidence type="ECO:0000256" key="11">
    <source>
        <dbReference type="ARBA" id="ARBA00023319"/>
    </source>
</evidence>
<keyword evidence="15" id="KW-1185">Reference proteome</keyword>
<dbReference type="PANTHER" id="PTHR11481">
    <property type="entry name" value="IMMUNOGLOBULIN FC RECEPTOR"/>
    <property type="match status" value="1"/>
</dbReference>
<feature type="domain" description="Ig-like" evidence="13">
    <location>
        <begin position="46"/>
        <end position="126"/>
    </location>
</feature>
<evidence type="ECO:0000256" key="5">
    <source>
        <dbReference type="ARBA" id="ARBA00022737"/>
    </source>
</evidence>
<keyword evidence="10" id="KW-0325">Glycoprotein</keyword>
<dbReference type="EMBL" id="KB031119">
    <property type="protein sequence ID" value="ELK02710.1"/>
    <property type="molecule type" value="Genomic_DNA"/>
</dbReference>
<dbReference type="PANTHER" id="PTHR11481:SF68">
    <property type="entry name" value="FC RECEPTOR-LIKE PROTEIN 5"/>
    <property type="match status" value="1"/>
</dbReference>
<feature type="domain" description="Ig-like" evidence="13">
    <location>
        <begin position="406"/>
        <end position="493"/>
    </location>
</feature>
<dbReference type="InParanoid" id="L5JTP2"/>
<feature type="domain" description="Ig-like" evidence="13">
    <location>
        <begin position="127"/>
        <end position="208"/>
    </location>
</feature>
<proteinExistence type="predicted"/>
<evidence type="ECO:0000256" key="10">
    <source>
        <dbReference type="ARBA" id="ARBA00023180"/>
    </source>
</evidence>
<feature type="domain" description="Ig-like" evidence="13">
    <location>
        <begin position="855"/>
        <end position="940"/>
    </location>
</feature>
<feature type="domain" description="Ig-like" evidence="13">
    <location>
        <begin position="218"/>
        <end position="296"/>
    </location>
</feature>
<dbReference type="GO" id="GO:0006955">
    <property type="term" value="P:immune response"/>
    <property type="evidence" value="ECO:0007669"/>
    <property type="project" value="TreeGrafter"/>
</dbReference>
<feature type="domain" description="Ig-like" evidence="13">
    <location>
        <begin position="669"/>
        <end position="754"/>
    </location>
</feature>
<dbReference type="InterPro" id="IPR036179">
    <property type="entry name" value="Ig-like_dom_sf"/>
</dbReference>
<organism evidence="14 15">
    <name type="scientific">Pteropus alecto</name>
    <name type="common">Black flying fox</name>
    <dbReference type="NCBI Taxonomy" id="9402"/>
    <lineage>
        <taxon>Eukaryota</taxon>
        <taxon>Metazoa</taxon>
        <taxon>Chordata</taxon>
        <taxon>Craniata</taxon>
        <taxon>Vertebrata</taxon>
        <taxon>Euteleostomi</taxon>
        <taxon>Mammalia</taxon>
        <taxon>Eutheria</taxon>
        <taxon>Laurasiatheria</taxon>
        <taxon>Chiroptera</taxon>
        <taxon>Yinpterochiroptera</taxon>
        <taxon>Pteropodoidea</taxon>
        <taxon>Pteropodidae</taxon>
        <taxon>Pteropodinae</taxon>
        <taxon>Pteropus</taxon>
    </lineage>
</organism>
<dbReference type="AlphaFoldDB" id="L5JTP2"/>
<dbReference type="FunFam" id="2.60.40.10:FF:001308">
    <property type="entry name" value="Fc receptor like 4"/>
    <property type="match status" value="1"/>
</dbReference>
<dbReference type="InterPro" id="IPR013783">
    <property type="entry name" value="Ig-like_fold"/>
</dbReference>
<dbReference type="InterPro" id="IPR007110">
    <property type="entry name" value="Ig-like_dom"/>
</dbReference>
<dbReference type="STRING" id="9402.L5JTP2"/>
<feature type="signal peptide" evidence="12">
    <location>
        <begin position="1"/>
        <end position="40"/>
    </location>
</feature>
<keyword evidence="2" id="KW-1003">Cell membrane</keyword>
<evidence type="ECO:0000256" key="2">
    <source>
        <dbReference type="ARBA" id="ARBA00022475"/>
    </source>
</evidence>
<reference evidence="15" key="1">
    <citation type="journal article" date="2013" name="Science">
        <title>Comparative analysis of bat genomes provides insight into the evolution of flight and immunity.</title>
        <authorList>
            <person name="Zhang G."/>
            <person name="Cowled C."/>
            <person name="Shi Z."/>
            <person name="Huang Z."/>
            <person name="Bishop-Lilly K.A."/>
            <person name="Fang X."/>
            <person name="Wynne J.W."/>
            <person name="Xiong Z."/>
            <person name="Baker M.L."/>
            <person name="Zhao W."/>
            <person name="Tachedjian M."/>
            <person name="Zhu Y."/>
            <person name="Zhou P."/>
            <person name="Jiang X."/>
            <person name="Ng J."/>
            <person name="Yang L."/>
            <person name="Wu L."/>
            <person name="Xiao J."/>
            <person name="Feng Y."/>
            <person name="Chen Y."/>
            <person name="Sun X."/>
            <person name="Zhang Y."/>
            <person name="Marsh G.A."/>
            <person name="Crameri G."/>
            <person name="Broder C.C."/>
            <person name="Frey K.G."/>
            <person name="Wang L.F."/>
            <person name="Wang J."/>
        </authorList>
    </citation>
    <scope>NUCLEOTIDE SEQUENCE [LARGE SCALE GENOMIC DNA]</scope>
</reference>
<evidence type="ECO:0000256" key="8">
    <source>
        <dbReference type="ARBA" id="ARBA00023157"/>
    </source>
</evidence>
<keyword evidence="11" id="KW-0393">Immunoglobulin domain</keyword>